<dbReference type="RefSeq" id="XP_058977465.1">
    <property type="nucleotide sequence ID" value="XM_059121482.1"/>
</dbReference>
<comment type="subcellular location">
    <subcellularLocation>
        <location evidence="1">Membrane</location>
        <topology evidence="1">Multi-pass membrane protein</topology>
    </subcellularLocation>
</comment>
<keyword evidence="3" id="KW-0472">Membrane</keyword>
<accession>A0ABM3UVB1</accession>
<evidence type="ECO:0000313" key="8">
    <source>
        <dbReference type="RefSeq" id="XP_058977466.1"/>
    </source>
</evidence>
<keyword evidence="5" id="KW-1185">Reference proteome</keyword>
<dbReference type="RefSeq" id="XP_058977464.1">
    <property type="nucleotide sequence ID" value="XM_059121481.1"/>
</dbReference>
<feature type="transmembrane region" description="Helical" evidence="3">
    <location>
        <begin position="571"/>
        <end position="593"/>
    </location>
</feature>
<feature type="compositionally biased region" description="Polar residues" evidence="2">
    <location>
        <begin position="10"/>
        <end position="21"/>
    </location>
</feature>
<keyword evidence="3" id="KW-1133">Transmembrane helix</keyword>
<feature type="transmembrane region" description="Helical" evidence="3">
    <location>
        <begin position="545"/>
        <end position="565"/>
    </location>
</feature>
<dbReference type="InterPro" id="IPR036259">
    <property type="entry name" value="MFS_trans_sf"/>
</dbReference>
<gene>
    <name evidence="6 7 8 9" type="primary">LOC101895564</name>
</gene>
<feature type="transmembrane region" description="Helical" evidence="3">
    <location>
        <begin position="42"/>
        <end position="63"/>
    </location>
</feature>
<evidence type="ECO:0000313" key="6">
    <source>
        <dbReference type="RefSeq" id="XP_058977464.1"/>
    </source>
</evidence>
<dbReference type="InterPro" id="IPR050327">
    <property type="entry name" value="Proton-linked_MCT"/>
</dbReference>
<feature type="transmembrane region" description="Helical" evidence="3">
    <location>
        <begin position="83"/>
        <end position="104"/>
    </location>
</feature>
<dbReference type="PROSITE" id="PS50850">
    <property type="entry name" value="MFS"/>
    <property type="match status" value="1"/>
</dbReference>
<evidence type="ECO:0000313" key="9">
    <source>
        <dbReference type="RefSeq" id="XP_058977467.1"/>
    </source>
</evidence>
<feature type="transmembrane region" description="Helical" evidence="3">
    <location>
        <begin position="116"/>
        <end position="138"/>
    </location>
</feature>
<dbReference type="GeneID" id="101895564"/>
<proteinExistence type="predicted"/>
<dbReference type="Pfam" id="PF07690">
    <property type="entry name" value="MFS_1"/>
    <property type="match status" value="2"/>
</dbReference>
<evidence type="ECO:0000313" key="5">
    <source>
        <dbReference type="Proteomes" id="UP001652621"/>
    </source>
</evidence>
<protein>
    <submittedName>
        <fullName evidence="6 7">Uncharacterized protein LOC101895564</fullName>
    </submittedName>
</protein>
<feature type="region of interest" description="Disordered" evidence="2">
    <location>
        <begin position="1"/>
        <end position="33"/>
    </location>
</feature>
<feature type="transmembrane region" description="Helical" evidence="3">
    <location>
        <begin position="453"/>
        <end position="473"/>
    </location>
</feature>
<feature type="domain" description="Major facilitator superfamily (MFS) profile" evidence="4">
    <location>
        <begin position="414"/>
        <end position="607"/>
    </location>
</feature>
<sequence>MEKQPEKSENCQSVYNETTKANKPKRRDKSDLGPNFIAPDGGWGWVVCMAAGLSNLSLFPALMQYGLVYRERMSQLEFDAKQIATIINAMLAISSLVGLVNGAMFRRFSFRQVGMVGSVMVFTGVFLTVFCETFMQYMLCYSTIYGIGLGLTMSANALAVNVYFENKRRKATGFSWTITGLGPIILPYITIFLLDVYGAQGTILVYAGISLNTFMCSLTLQPVQRHVPKAKVGPVTEVNRPHEIFECEYCQCQRKRKRSIFSGDYLYKDGEDLTTPGYEIIETGTPIKAGANDGWFGSKISLTNANTSRQRASKLLRQISQQDSVGKGVGFQEHEPQSSLYQPNNFHRERKVSTKSMADGVHCTCAEGQRLLQNLRLEELAKDHHLVEEEQEEELRKNRLTLLQKIIVFFDLDLLKDVTFINLVVGMTIMIFGEVNFSVLTPFILNSFGYTDTQISIAMSLLAGIDIAVRFLAPFALERLKLTNSMSFAIGILAITVGRMAVTVTDSYYVVLAIFMLIGFGKGLRMVLAQLLIPSYVPLKRLAAASGLQLIFNSIVSFTLGPMLGTITDQYGFNATIHFLNIITCVTLVLWLLEFMLRKGQKPVTPT</sequence>
<dbReference type="PANTHER" id="PTHR11360">
    <property type="entry name" value="MONOCARBOXYLATE TRANSPORTER"/>
    <property type="match status" value="1"/>
</dbReference>
<feature type="transmembrane region" description="Helical" evidence="3">
    <location>
        <begin position="406"/>
        <end position="433"/>
    </location>
</feature>
<dbReference type="InterPro" id="IPR020846">
    <property type="entry name" value="MFS_dom"/>
</dbReference>
<dbReference type="RefSeq" id="XP_058977466.1">
    <property type="nucleotide sequence ID" value="XM_059121483.1"/>
</dbReference>
<evidence type="ECO:0000256" key="1">
    <source>
        <dbReference type="ARBA" id="ARBA00004141"/>
    </source>
</evidence>
<feature type="transmembrane region" description="Helical" evidence="3">
    <location>
        <begin position="485"/>
        <end position="502"/>
    </location>
</feature>
<dbReference type="PANTHER" id="PTHR11360:SF8">
    <property type="entry name" value="BCDNA.LD28120-RELATED"/>
    <property type="match status" value="1"/>
</dbReference>
<evidence type="ECO:0000259" key="4">
    <source>
        <dbReference type="PROSITE" id="PS50850"/>
    </source>
</evidence>
<dbReference type="RefSeq" id="XP_058977467.1">
    <property type="nucleotide sequence ID" value="XM_059121484.1"/>
</dbReference>
<feature type="transmembrane region" description="Helical" evidence="3">
    <location>
        <begin position="203"/>
        <end position="220"/>
    </location>
</feature>
<dbReference type="InterPro" id="IPR011701">
    <property type="entry name" value="MFS"/>
</dbReference>
<evidence type="ECO:0000256" key="2">
    <source>
        <dbReference type="SAM" id="MobiDB-lite"/>
    </source>
</evidence>
<dbReference type="Gene3D" id="1.20.1250.20">
    <property type="entry name" value="MFS general substrate transporter like domains"/>
    <property type="match status" value="2"/>
</dbReference>
<organism evidence="5 7">
    <name type="scientific">Musca domestica</name>
    <name type="common">House fly</name>
    <dbReference type="NCBI Taxonomy" id="7370"/>
    <lineage>
        <taxon>Eukaryota</taxon>
        <taxon>Metazoa</taxon>
        <taxon>Ecdysozoa</taxon>
        <taxon>Arthropoda</taxon>
        <taxon>Hexapoda</taxon>
        <taxon>Insecta</taxon>
        <taxon>Pterygota</taxon>
        <taxon>Neoptera</taxon>
        <taxon>Endopterygota</taxon>
        <taxon>Diptera</taxon>
        <taxon>Brachycera</taxon>
        <taxon>Muscomorpha</taxon>
        <taxon>Muscoidea</taxon>
        <taxon>Muscidae</taxon>
        <taxon>Musca</taxon>
    </lineage>
</organism>
<name>A0ABM3UVB1_MUSDO</name>
<evidence type="ECO:0000256" key="3">
    <source>
        <dbReference type="SAM" id="Phobius"/>
    </source>
</evidence>
<feature type="transmembrane region" description="Helical" evidence="3">
    <location>
        <begin position="144"/>
        <end position="164"/>
    </location>
</feature>
<evidence type="ECO:0000313" key="7">
    <source>
        <dbReference type="RefSeq" id="XP_058977465.1"/>
    </source>
</evidence>
<reference evidence="6 7" key="1">
    <citation type="submission" date="2025-05" db="UniProtKB">
        <authorList>
            <consortium name="RefSeq"/>
        </authorList>
    </citation>
    <scope>IDENTIFICATION</scope>
    <source>
        <strain evidence="6 7">Aabys</strain>
        <tissue evidence="6 7">Whole body</tissue>
    </source>
</reference>
<feature type="transmembrane region" description="Helical" evidence="3">
    <location>
        <begin position="176"/>
        <end position="197"/>
    </location>
</feature>
<feature type="transmembrane region" description="Helical" evidence="3">
    <location>
        <begin position="508"/>
        <end position="533"/>
    </location>
</feature>
<keyword evidence="3" id="KW-0812">Transmembrane</keyword>
<dbReference type="Proteomes" id="UP001652621">
    <property type="component" value="Unplaced"/>
</dbReference>
<dbReference type="SUPFAM" id="SSF103473">
    <property type="entry name" value="MFS general substrate transporter"/>
    <property type="match status" value="1"/>
</dbReference>